<keyword evidence="2" id="KW-1185">Reference proteome</keyword>
<dbReference type="InterPro" id="IPR003615">
    <property type="entry name" value="HNH_nuc"/>
</dbReference>
<dbReference type="OrthoDB" id="7864535at2"/>
<dbReference type="Proteomes" id="UP000015520">
    <property type="component" value="Unassembled WGS sequence"/>
</dbReference>
<dbReference type="EMBL" id="AUPZ01000006">
    <property type="protein sequence ID" value="EQB39704.1"/>
    <property type="molecule type" value="Genomic_DNA"/>
</dbReference>
<dbReference type="CDD" id="cd00085">
    <property type="entry name" value="HNHc"/>
    <property type="match status" value="1"/>
</dbReference>
<evidence type="ECO:0008006" key="3">
    <source>
        <dbReference type="Google" id="ProtNLM"/>
    </source>
</evidence>
<dbReference type="AlphaFoldDB" id="T0KRV6"/>
<name>T0KRV6_9BACT</name>
<sequence>MAITLKRQISEDEKNIVLEKYGHICYATGHEILDEKDIHFDHIKAFADNGVSEIDNIAPMCKEHNLKKGRLPLEDFRIKLKLETFFQQGQALTLKDELQYFQDNKDINGFGLSVYSKSTENTIEIEIANKKTTYHLFTCPTTQWKYFYALIPVEAINSDDDEDGEIGLQPRYLILDKVFNLYRHFQKHPVLQPSIARLYKNKILVFDGQHKIASMLWGGRKEFELKIYINPDPQILNNTNIAAHDKFAQTRFYSSIMVSKLGSQFGKQFEDYKNKEDEEKKSELGFINHLKISDELTVAEANKRFYSFLYNMVLDPEVNNIVHLVSKSNRSSNEYPLTVDMLSKSLFSNFLYRHPLDEDMASKHYIREKEINNLIKLFNIFHDEALHDWDANKNSSDTNQNKLARLIRSKSIMSWSEILKDAIAAKLDVIDADDKEKLFYGEISDESFEKIRQVVRRLVEWAIWSLPQDSEIDRILSDNKSEIKKYMKSKGLTAGYLLGAPE</sequence>
<dbReference type="eggNOG" id="COG1403">
    <property type="taxonomic scope" value="Bacteria"/>
</dbReference>
<reference evidence="1 2" key="1">
    <citation type="submission" date="2013-07" db="EMBL/GenBank/DDBJ databases">
        <title>Sulfurimonas hongkongensis AST-10 Genome Sequencing.</title>
        <authorList>
            <person name="Cai L."/>
            <person name="Zhang T."/>
        </authorList>
    </citation>
    <scope>NUCLEOTIDE SEQUENCE [LARGE SCALE GENOMIC DNA]</scope>
    <source>
        <strain evidence="1 2">AST-10</strain>
    </source>
</reference>
<comment type="caution">
    <text evidence="1">The sequence shown here is derived from an EMBL/GenBank/DDBJ whole genome shotgun (WGS) entry which is preliminary data.</text>
</comment>
<proteinExistence type="predicted"/>
<organism evidence="1 2">
    <name type="scientific">Sulfurimonas hongkongensis</name>
    <dbReference type="NCBI Taxonomy" id="1172190"/>
    <lineage>
        <taxon>Bacteria</taxon>
        <taxon>Pseudomonadati</taxon>
        <taxon>Campylobacterota</taxon>
        <taxon>Epsilonproteobacteria</taxon>
        <taxon>Campylobacterales</taxon>
        <taxon>Sulfurimonadaceae</taxon>
        <taxon>Sulfurimonas</taxon>
    </lineage>
</organism>
<protein>
    <recommendedName>
        <fullName evidence="3">HNH nuclease domain-containing protein</fullName>
    </recommendedName>
</protein>
<dbReference type="STRING" id="1172190.M947_05105"/>
<evidence type="ECO:0000313" key="1">
    <source>
        <dbReference type="EMBL" id="EQB39704.1"/>
    </source>
</evidence>
<dbReference type="RefSeq" id="WP_021287291.1">
    <property type="nucleotide sequence ID" value="NZ_AUPZ01000006.1"/>
</dbReference>
<dbReference type="Gene3D" id="1.10.30.50">
    <property type="match status" value="1"/>
</dbReference>
<dbReference type="PATRIC" id="fig|1172190.3.peg.996"/>
<evidence type="ECO:0000313" key="2">
    <source>
        <dbReference type="Proteomes" id="UP000015520"/>
    </source>
</evidence>
<gene>
    <name evidence="1" type="ORF">M947_05105</name>
</gene>
<accession>T0KRV6</accession>